<evidence type="ECO:0000313" key="2">
    <source>
        <dbReference type="EMBL" id="KAG9233330.1"/>
    </source>
</evidence>
<dbReference type="InterPro" id="IPR057203">
    <property type="entry name" value="DUF7881"/>
</dbReference>
<accession>A0A9P7YHT3</accession>
<keyword evidence="3" id="KW-1185">Reference proteome</keyword>
<reference evidence="2" key="1">
    <citation type="journal article" date="2021" name="IMA Fungus">
        <title>Genomic characterization of three marine fungi, including Emericellopsis atlantica sp. nov. with signatures of a generalist lifestyle and marine biomass degradation.</title>
        <authorList>
            <person name="Hagestad O.C."/>
            <person name="Hou L."/>
            <person name="Andersen J.H."/>
            <person name="Hansen E.H."/>
            <person name="Altermark B."/>
            <person name="Li C."/>
            <person name="Kuhnert E."/>
            <person name="Cox R.J."/>
            <person name="Crous P.W."/>
            <person name="Spatafora J.W."/>
            <person name="Lail K."/>
            <person name="Amirebrahimi M."/>
            <person name="Lipzen A."/>
            <person name="Pangilinan J."/>
            <person name="Andreopoulos W."/>
            <person name="Hayes R.D."/>
            <person name="Ng V."/>
            <person name="Grigoriev I.V."/>
            <person name="Jackson S.A."/>
            <person name="Sutton T.D.S."/>
            <person name="Dobson A.D.W."/>
            <person name="Rama T."/>
        </authorList>
    </citation>
    <scope>NUCLEOTIDE SEQUENCE</scope>
    <source>
        <strain evidence="2">TRa018bII</strain>
    </source>
</reference>
<evidence type="ECO:0000259" key="1">
    <source>
        <dbReference type="Pfam" id="PF25324"/>
    </source>
</evidence>
<organism evidence="2 3">
    <name type="scientific">Amylocarpus encephaloides</name>
    <dbReference type="NCBI Taxonomy" id="45428"/>
    <lineage>
        <taxon>Eukaryota</taxon>
        <taxon>Fungi</taxon>
        <taxon>Dikarya</taxon>
        <taxon>Ascomycota</taxon>
        <taxon>Pezizomycotina</taxon>
        <taxon>Leotiomycetes</taxon>
        <taxon>Helotiales</taxon>
        <taxon>Helotiales incertae sedis</taxon>
        <taxon>Amylocarpus</taxon>
    </lineage>
</organism>
<dbReference type="Proteomes" id="UP000824998">
    <property type="component" value="Unassembled WGS sequence"/>
</dbReference>
<proteinExistence type="predicted"/>
<dbReference type="AlphaFoldDB" id="A0A9P7YHT3"/>
<comment type="caution">
    <text evidence="2">The sequence shown here is derived from an EMBL/GenBank/DDBJ whole genome shotgun (WGS) entry which is preliminary data.</text>
</comment>
<name>A0A9P7YHT3_9HELO</name>
<gene>
    <name evidence="2" type="ORF">BJ875DRAFT_505463</name>
</gene>
<feature type="domain" description="DUF7881" evidence="1">
    <location>
        <begin position="1"/>
        <end position="42"/>
    </location>
</feature>
<dbReference type="EMBL" id="MU251506">
    <property type="protein sequence ID" value="KAG9233330.1"/>
    <property type="molecule type" value="Genomic_DNA"/>
</dbReference>
<dbReference type="Pfam" id="PF25324">
    <property type="entry name" value="DUF7881"/>
    <property type="match status" value="1"/>
</dbReference>
<protein>
    <recommendedName>
        <fullName evidence="1">DUF7881 domain-containing protein</fullName>
    </recommendedName>
</protein>
<sequence>MAEILYFFTSNFELREEGDTKIEKNNDALQPGKYYIHTTAPFSINNEPWLLRAISCATGTRVKSLYDTIRSRDRRRFISGRIAAGAYLDDWTGFKAPHIFPLAHESHWTRYGYDYQEFLNNPQRPVDQLLRWHHRQAVLANMRAAGEPRFEHNFPPGSDIVGDIVHGPESNEWMEFELFTRLAAQVEVYNVSST</sequence>
<evidence type="ECO:0000313" key="3">
    <source>
        <dbReference type="Proteomes" id="UP000824998"/>
    </source>
</evidence>
<dbReference type="OrthoDB" id="3433692at2759"/>